<dbReference type="CDD" id="cd00167">
    <property type="entry name" value="SANT"/>
    <property type="match status" value="1"/>
</dbReference>
<feature type="compositionally biased region" description="Low complexity" evidence="1">
    <location>
        <begin position="1"/>
        <end position="23"/>
    </location>
</feature>
<dbReference type="PROSITE" id="PS50090">
    <property type="entry name" value="MYB_LIKE"/>
    <property type="match status" value="1"/>
</dbReference>
<feature type="region of interest" description="Disordered" evidence="1">
    <location>
        <begin position="409"/>
        <end position="466"/>
    </location>
</feature>
<feature type="compositionally biased region" description="Polar residues" evidence="1">
    <location>
        <begin position="432"/>
        <end position="444"/>
    </location>
</feature>
<organism evidence="4 5">
    <name type="scientific">Saccharomycopsis crataegensis</name>
    <dbReference type="NCBI Taxonomy" id="43959"/>
    <lineage>
        <taxon>Eukaryota</taxon>
        <taxon>Fungi</taxon>
        <taxon>Dikarya</taxon>
        <taxon>Ascomycota</taxon>
        <taxon>Saccharomycotina</taxon>
        <taxon>Saccharomycetes</taxon>
        <taxon>Saccharomycopsidaceae</taxon>
        <taxon>Saccharomycopsis</taxon>
    </lineage>
</organism>
<name>A0AAV5QV64_9ASCO</name>
<feature type="compositionally biased region" description="Low complexity" evidence="1">
    <location>
        <begin position="280"/>
        <end position="293"/>
    </location>
</feature>
<dbReference type="SUPFAM" id="SSF46689">
    <property type="entry name" value="Homeodomain-like"/>
    <property type="match status" value="1"/>
</dbReference>
<dbReference type="EMBL" id="BTFZ01000013">
    <property type="protein sequence ID" value="GMM38008.1"/>
    <property type="molecule type" value="Genomic_DNA"/>
</dbReference>
<feature type="region of interest" description="Disordered" evidence="1">
    <location>
        <begin position="518"/>
        <end position="594"/>
    </location>
</feature>
<gene>
    <name evidence="4" type="ORF">DASC09_053330</name>
</gene>
<dbReference type="RefSeq" id="XP_064855004.1">
    <property type="nucleotide sequence ID" value="XM_064998932.1"/>
</dbReference>
<dbReference type="AlphaFoldDB" id="A0AAV5QV64"/>
<feature type="compositionally biased region" description="Polar residues" evidence="1">
    <location>
        <begin position="409"/>
        <end position="420"/>
    </location>
</feature>
<dbReference type="Proteomes" id="UP001360560">
    <property type="component" value="Unassembled WGS sequence"/>
</dbReference>
<accession>A0AAV5QV64</accession>
<evidence type="ECO:0000256" key="1">
    <source>
        <dbReference type="SAM" id="MobiDB-lite"/>
    </source>
</evidence>
<evidence type="ECO:0000259" key="3">
    <source>
        <dbReference type="PROSITE" id="PS51294"/>
    </source>
</evidence>
<dbReference type="InterPro" id="IPR017930">
    <property type="entry name" value="Myb_dom"/>
</dbReference>
<feature type="region of interest" description="Disordered" evidence="1">
    <location>
        <begin position="1"/>
        <end position="30"/>
    </location>
</feature>
<feature type="compositionally biased region" description="Low complexity" evidence="1">
    <location>
        <begin position="445"/>
        <end position="466"/>
    </location>
</feature>
<feature type="region of interest" description="Disordered" evidence="1">
    <location>
        <begin position="212"/>
        <end position="237"/>
    </location>
</feature>
<comment type="caution">
    <text evidence="4">The sequence shown here is derived from an EMBL/GenBank/DDBJ whole genome shotgun (WGS) entry which is preliminary data.</text>
</comment>
<feature type="compositionally biased region" description="Low complexity" evidence="1">
    <location>
        <begin position="421"/>
        <end position="431"/>
    </location>
</feature>
<evidence type="ECO:0000313" key="5">
    <source>
        <dbReference type="Proteomes" id="UP001360560"/>
    </source>
</evidence>
<dbReference type="Gene3D" id="1.10.10.60">
    <property type="entry name" value="Homeodomain-like"/>
    <property type="match status" value="1"/>
</dbReference>
<dbReference type="Pfam" id="PF13921">
    <property type="entry name" value="Myb_DNA-bind_6"/>
    <property type="match status" value="1"/>
</dbReference>
<dbReference type="SMART" id="SM00717">
    <property type="entry name" value="SANT"/>
    <property type="match status" value="1"/>
</dbReference>
<protein>
    <submittedName>
        <fullName evidence="4">Tod6 protein</fullName>
    </submittedName>
</protein>
<feature type="compositionally biased region" description="Polar residues" evidence="1">
    <location>
        <begin position="536"/>
        <end position="554"/>
    </location>
</feature>
<keyword evidence="5" id="KW-1185">Reference proteome</keyword>
<evidence type="ECO:0000313" key="4">
    <source>
        <dbReference type="EMBL" id="GMM38008.1"/>
    </source>
</evidence>
<dbReference type="InterPro" id="IPR001005">
    <property type="entry name" value="SANT/Myb"/>
</dbReference>
<dbReference type="GeneID" id="90075983"/>
<dbReference type="PROSITE" id="PS51294">
    <property type="entry name" value="HTH_MYB"/>
    <property type="match status" value="1"/>
</dbReference>
<sequence length="594" mass="61870">MAAASANNSTASTGTASTTNNSSFSRAPSSWDTQDDILLRHLKEEQKLGWKEIAAHFNNRTPNACQFRWRRLRSGVLKNTQTPTNQPLKRAINAAKAAAAASANNNKNNNNNGGTNDGLHGVLAGLNALSSGVRNGSPGLLVSSNSSPLQDSKNANGGTSLFASLMGNGTTTAKARLTTNPSSGLSAMNFGTNAPPNYTNWSFSSTGASSNSIASNSHNIGSPPDSNDPLSNSLSSLNSLDSATSNKNSFNLYSSQGATHAMSTNSMNFDPTVPGSAGNSFSQTLMSSSSQSLPWSHDEDELLLSKRRRELSLTELSILLPCRTEEDILGRIRLLDSQTRSQPRKGSATRNGSVITLYAGENDSHSDVTMRESRGSGINGYGLHTLSRTLSASSQISLNSNTSSFSYATNNNPIPTSAGGNNNNNSLRNNNEAACTTSKPSNFANSLTSNNSSPLPSSKSSPLLSSSQLPLHTMATGELTSINTANPSGIPSGNNTPLTMSGMMANNTSTNINTTNGISSNSVATSPPSIVGGGTSISSLRRTLSQPGSTTRSIKPQMLGKPSSGGPNPVISEVSVHDSSLSEDGVLTDSDEKR</sequence>
<feature type="domain" description="Myb-like" evidence="2">
    <location>
        <begin position="23"/>
        <end position="73"/>
    </location>
</feature>
<reference evidence="4 5" key="1">
    <citation type="journal article" date="2023" name="Elife">
        <title>Identification of key yeast species and microbe-microbe interactions impacting larval growth of Drosophila in the wild.</title>
        <authorList>
            <person name="Mure A."/>
            <person name="Sugiura Y."/>
            <person name="Maeda R."/>
            <person name="Honda K."/>
            <person name="Sakurai N."/>
            <person name="Takahashi Y."/>
            <person name="Watada M."/>
            <person name="Katoh T."/>
            <person name="Gotoh A."/>
            <person name="Gotoh Y."/>
            <person name="Taniguchi I."/>
            <person name="Nakamura K."/>
            <person name="Hayashi T."/>
            <person name="Katayama T."/>
            <person name="Uemura T."/>
            <person name="Hattori Y."/>
        </authorList>
    </citation>
    <scope>NUCLEOTIDE SEQUENCE [LARGE SCALE GENOMIC DNA]</scope>
    <source>
        <strain evidence="4 5">SC-9</strain>
    </source>
</reference>
<proteinExistence type="predicted"/>
<feature type="region of interest" description="Disordered" evidence="1">
    <location>
        <begin position="264"/>
        <end position="293"/>
    </location>
</feature>
<dbReference type="InterPro" id="IPR009057">
    <property type="entry name" value="Homeodomain-like_sf"/>
</dbReference>
<feature type="domain" description="HTH myb-type" evidence="3">
    <location>
        <begin position="50"/>
        <end position="77"/>
    </location>
</feature>
<evidence type="ECO:0000259" key="2">
    <source>
        <dbReference type="PROSITE" id="PS50090"/>
    </source>
</evidence>